<name>A0A6S6U8Q3_9BACT</name>
<evidence type="ECO:0000256" key="1">
    <source>
        <dbReference type="SAM" id="Phobius"/>
    </source>
</evidence>
<feature type="transmembrane region" description="Helical" evidence="1">
    <location>
        <begin position="71"/>
        <end position="89"/>
    </location>
</feature>
<keyword evidence="1" id="KW-0812">Transmembrane</keyword>
<feature type="transmembrane region" description="Helical" evidence="1">
    <location>
        <begin position="101"/>
        <end position="118"/>
    </location>
</feature>
<reference evidence="3" key="1">
    <citation type="submission" date="2020-01" db="EMBL/GenBank/DDBJ databases">
        <authorList>
            <person name="Meier V. D."/>
            <person name="Meier V D."/>
        </authorList>
    </citation>
    <scope>NUCLEOTIDE SEQUENCE</scope>
    <source>
        <strain evidence="3">HLG_WM_MAG_01</strain>
    </source>
</reference>
<gene>
    <name evidence="3" type="ORF">HELGO_WM1620</name>
</gene>
<proteinExistence type="predicted"/>
<feature type="domain" description="VanZ-like" evidence="2">
    <location>
        <begin position="45"/>
        <end position="118"/>
    </location>
</feature>
<evidence type="ECO:0000313" key="3">
    <source>
        <dbReference type="EMBL" id="CAA6826637.1"/>
    </source>
</evidence>
<sequence>MTVKLKNAKVYEYQKQFKVLFWIALLVSYIFAVLPHDIAPSIPEVSDKAHHVFAFVVLALLLRLGYHINYWYALLSLVAYGVLIEFSQIYAVNRFAEYKDVIADTIGTFIGLSLYKYIRKVI</sequence>
<dbReference type="Pfam" id="PF04892">
    <property type="entry name" value="VanZ"/>
    <property type="match status" value="1"/>
</dbReference>
<dbReference type="AlphaFoldDB" id="A0A6S6U8Q3"/>
<dbReference type="PANTHER" id="PTHR28008:SF1">
    <property type="entry name" value="DOMAIN PROTEIN, PUTATIVE (AFU_ORTHOLOGUE AFUA_3G10980)-RELATED"/>
    <property type="match status" value="1"/>
</dbReference>
<organism evidence="3">
    <name type="scientific">uncultured Sulfurovum sp</name>
    <dbReference type="NCBI Taxonomy" id="269237"/>
    <lineage>
        <taxon>Bacteria</taxon>
        <taxon>Pseudomonadati</taxon>
        <taxon>Campylobacterota</taxon>
        <taxon>Epsilonproteobacteria</taxon>
        <taxon>Campylobacterales</taxon>
        <taxon>Sulfurovaceae</taxon>
        <taxon>Sulfurovum</taxon>
        <taxon>environmental samples</taxon>
    </lineage>
</organism>
<dbReference type="InterPro" id="IPR006976">
    <property type="entry name" value="VanZ-like"/>
</dbReference>
<protein>
    <submittedName>
        <fullName evidence="3">Teicoplanin resistance protein VanZ</fullName>
    </submittedName>
</protein>
<keyword evidence="1" id="KW-1133">Transmembrane helix</keyword>
<feature type="transmembrane region" description="Helical" evidence="1">
    <location>
        <begin position="50"/>
        <end position="66"/>
    </location>
</feature>
<accession>A0A6S6U8Q3</accession>
<dbReference type="NCBIfam" id="NF037970">
    <property type="entry name" value="vanZ_1"/>
    <property type="match status" value="1"/>
</dbReference>
<dbReference type="PANTHER" id="PTHR28008">
    <property type="entry name" value="DOMAIN PROTEIN, PUTATIVE (AFU_ORTHOLOGUE AFUA_3G10980)-RELATED"/>
    <property type="match status" value="1"/>
</dbReference>
<dbReference type="EMBL" id="CACVAS010000147">
    <property type="protein sequence ID" value="CAA6826637.1"/>
    <property type="molecule type" value="Genomic_DNA"/>
</dbReference>
<keyword evidence="1" id="KW-0472">Membrane</keyword>
<feature type="transmembrane region" description="Helical" evidence="1">
    <location>
        <begin position="20"/>
        <end position="38"/>
    </location>
</feature>
<evidence type="ECO:0000259" key="2">
    <source>
        <dbReference type="Pfam" id="PF04892"/>
    </source>
</evidence>